<dbReference type="EMBL" id="QBMN01000109">
    <property type="protein sequence ID" value="PZO38098.1"/>
    <property type="molecule type" value="Genomic_DNA"/>
</dbReference>
<accession>A0A2W4Y442</accession>
<reference evidence="1 2" key="2">
    <citation type="submission" date="2018-06" db="EMBL/GenBank/DDBJ databases">
        <title>Metagenomic assembly of (sub)arctic Cyanobacteria and their associated microbiome from non-axenic cultures.</title>
        <authorList>
            <person name="Baurain D."/>
        </authorList>
    </citation>
    <scope>NUCLEOTIDE SEQUENCE [LARGE SCALE GENOMIC DNA]</scope>
    <source>
        <strain evidence="1">ULC041bin1</strain>
    </source>
</reference>
<name>A0A2W4Y442_9CYAN</name>
<protein>
    <submittedName>
        <fullName evidence="1">Uncharacterized protein</fullName>
    </submittedName>
</protein>
<evidence type="ECO:0000313" key="1">
    <source>
        <dbReference type="EMBL" id="PZO38098.1"/>
    </source>
</evidence>
<sequence>MENVWGGGVSPLLDGGLDGDRRQLAQLAQVAQSAFVYAASPFKAARLPQSTYRRQICQICDKPLRNLSVKLRTSCCEGSVSAP</sequence>
<dbReference type="Proteomes" id="UP000249081">
    <property type="component" value="Unassembled WGS sequence"/>
</dbReference>
<gene>
    <name evidence="1" type="ORF">DCF17_15100</name>
</gene>
<comment type="caution">
    <text evidence="1">The sequence shown here is derived from an EMBL/GenBank/DDBJ whole genome shotgun (WGS) entry which is preliminary data.</text>
</comment>
<evidence type="ECO:0000313" key="2">
    <source>
        <dbReference type="Proteomes" id="UP000249081"/>
    </source>
</evidence>
<dbReference type="AlphaFoldDB" id="A0A2W4Y442"/>
<organism evidence="1 2">
    <name type="scientific">Shackletoniella antarctica</name>
    <dbReference type="NCBI Taxonomy" id="268115"/>
    <lineage>
        <taxon>Bacteria</taxon>
        <taxon>Bacillati</taxon>
        <taxon>Cyanobacteriota</taxon>
        <taxon>Cyanophyceae</taxon>
        <taxon>Oculatellales</taxon>
        <taxon>Oculatellaceae</taxon>
        <taxon>Shackletoniella</taxon>
    </lineage>
</organism>
<reference evidence="2" key="1">
    <citation type="submission" date="2018-04" db="EMBL/GenBank/DDBJ databases">
        <authorList>
            <person name="Cornet L."/>
        </authorList>
    </citation>
    <scope>NUCLEOTIDE SEQUENCE [LARGE SCALE GENOMIC DNA]</scope>
</reference>
<proteinExistence type="predicted"/>